<evidence type="ECO:0000313" key="3">
    <source>
        <dbReference type="Proteomes" id="UP001454036"/>
    </source>
</evidence>
<name>A0AAV3S4C5_LITER</name>
<accession>A0AAV3S4C5</accession>
<proteinExistence type="predicted"/>
<sequence length="93" mass="10533">MESFKKSPDFIDALGANVAYGAYSFVKKFKEKHPGLHVDYEKFQKEYDPSWFAGLDLDAPSEDEDDEKEAFPASDGPPQASILFLVFPFNYSL</sequence>
<dbReference type="Proteomes" id="UP001454036">
    <property type="component" value="Unassembled WGS sequence"/>
</dbReference>
<dbReference type="EMBL" id="BAABME010014576">
    <property type="protein sequence ID" value="GAA0187301.1"/>
    <property type="molecule type" value="Genomic_DNA"/>
</dbReference>
<comment type="caution">
    <text evidence="2">The sequence shown here is derived from an EMBL/GenBank/DDBJ whole genome shotgun (WGS) entry which is preliminary data.</text>
</comment>
<evidence type="ECO:0000256" key="1">
    <source>
        <dbReference type="SAM" id="MobiDB-lite"/>
    </source>
</evidence>
<protein>
    <submittedName>
        <fullName evidence="2">Uncharacterized protein</fullName>
    </submittedName>
</protein>
<feature type="region of interest" description="Disordered" evidence="1">
    <location>
        <begin position="57"/>
        <end position="79"/>
    </location>
</feature>
<dbReference type="AlphaFoldDB" id="A0AAV3S4C5"/>
<feature type="compositionally biased region" description="Acidic residues" evidence="1">
    <location>
        <begin position="59"/>
        <end position="68"/>
    </location>
</feature>
<evidence type="ECO:0000313" key="2">
    <source>
        <dbReference type="EMBL" id="GAA0187301.1"/>
    </source>
</evidence>
<gene>
    <name evidence="2" type="ORF">LIER_34589</name>
</gene>
<reference evidence="2 3" key="1">
    <citation type="submission" date="2024-01" db="EMBL/GenBank/DDBJ databases">
        <title>The complete chloroplast genome sequence of Lithospermum erythrorhizon: insights into the phylogenetic relationship among Boraginaceae species and the maternal lineages of purple gromwells.</title>
        <authorList>
            <person name="Okada T."/>
            <person name="Watanabe K."/>
        </authorList>
    </citation>
    <scope>NUCLEOTIDE SEQUENCE [LARGE SCALE GENOMIC DNA]</scope>
</reference>
<organism evidence="2 3">
    <name type="scientific">Lithospermum erythrorhizon</name>
    <name type="common">Purple gromwell</name>
    <name type="synonym">Lithospermum officinale var. erythrorhizon</name>
    <dbReference type="NCBI Taxonomy" id="34254"/>
    <lineage>
        <taxon>Eukaryota</taxon>
        <taxon>Viridiplantae</taxon>
        <taxon>Streptophyta</taxon>
        <taxon>Embryophyta</taxon>
        <taxon>Tracheophyta</taxon>
        <taxon>Spermatophyta</taxon>
        <taxon>Magnoliopsida</taxon>
        <taxon>eudicotyledons</taxon>
        <taxon>Gunneridae</taxon>
        <taxon>Pentapetalae</taxon>
        <taxon>asterids</taxon>
        <taxon>lamiids</taxon>
        <taxon>Boraginales</taxon>
        <taxon>Boraginaceae</taxon>
        <taxon>Boraginoideae</taxon>
        <taxon>Lithospermeae</taxon>
        <taxon>Lithospermum</taxon>
    </lineage>
</organism>
<keyword evidence="3" id="KW-1185">Reference proteome</keyword>